<evidence type="ECO:0000313" key="2">
    <source>
        <dbReference type="Proteomes" id="UP001596321"/>
    </source>
</evidence>
<protein>
    <submittedName>
        <fullName evidence="1">Uncharacterized protein</fullName>
    </submittedName>
</protein>
<organism evidence="1 2">
    <name type="scientific">Streptomyces plicatus</name>
    <dbReference type="NCBI Taxonomy" id="1922"/>
    <lineage>
        <taxon>Bacteria</taxon>
        <taxon>Bacillati</taxon>
        <taxon>Actinomycetota</taxon>
        <taxon>Actinomycetes</taxon>
        <taxon>Kitasatosporales</taxon>
        <taxon>Streptomycetaceae</taxon>
        <taxon>Streptomyces</taxon>
        <taxon>Streptomyces rochei group</taxon>
    </lineage>
</organism>
<keyword evidence="2" id="KW-1185">Reference proteome</keyword>
<dbReference type="Proteomes" id="UP001596321">
    <property type="component" value="Unassembled WGS sequence"/>
</dbReference>
<name>A0ABW1XP79_STRPL</name>
<evidence type="ECO:0000313" key="1">
    <source>
        <dbReference type="EMBL" id="MFC6500178.1"/>
    </source>
</evidence>
<dbReference type="RefSeq" id="WP_185931412.1">
    <property type="nucleotide sequence ID" value="NZ_BMUJ01000027.1"/>
</dbReference>
<sequence length="92" mass="9845">MGRTFGLGYATPSHQGWIDQGSPTEGLLGKVVVRPMGCRADHPVALRLAARAGTVMMTLMWMVPAAASACGPLGLGRLWACGPVVRDRKWLR</sequence>
<comment type="caution">
    <text evidence="1">The sequence shown here is derived from an EMBL/GenBank/DDBJ whole genome shotgun (WGS) entry which is preliminary data.</text>
</comment>
<dbReference type="EMBL" id="JBHSUW010000001">
    <property type="protein sequence ID" value="MFC6500178.1"/>
    <property type="molecule type" value="Genomic_DNA"/>
</dbReference>
<gene>
    <name evidence="1" type="ORF">ACFQFF_00525</name>
</gene>
<accession>A0ABW1XP79</accession>
<reference evidence="2" key="1">
    <citation type="journal article" date="2019" name="Int. J. Syst. Evol. Microbiol.">
        <title>The Global Catalogue of Microorganisms (GCM) 10K type strain sequencing project: providing services to taxonomists for standard genome sequencing and annotation.</title>
        <authorList>
            <consortium name="The Broad Institute Genomics Platform"/>
            <consortium name="The Broad Institute Genome Sequencing Center for Infectious Disease"/>
            <person name="Wu L."/>
            <person name="Ma J."/>
        </authorList>
    </citation>
    <scope>NUCLEOTIDE SEQUENCE [LARGE SCALE GENOMIC DNA]</scope>
    <source>
        <strain evidence="2">JCM 4504</strain>
    </source>
</reference>
<proteinExistence type="predicted"/>